<organism evidence="4">
    <name type="scientific">Schistocephalus solidus</name>
    <name type="common">Tapeworm</name>
    <dbReference type="NCBI Taxonomy" id="70667"/>
    <lineage>
        <taxon>Eukaryota</taxon>
        <taxon>Metazoa</taxon>
        <taxon>Spiralia</taxon>
        <taxon>Lophotrochozoa</taxon>
        <taxon>Platyhelminthes</taxon>
        <taxon>Cestoda</taxon>
        <taxon>Eucestoda</taxon>
        <taxon>Diphyllobothriidea</taxon>
        <taxon>Diphyllobothriidae</taxon>
        <taxon>Schistocephalus</taxon>
    </lineage>
</organism>
<accession>A0A183TM10</accession>
<name>A0A183TM10_SCHSO</name>
<dbReference type="AlphaFoldDB" id="A0A183TM10"/>
<evidence type="ECO:0000313" key="2">
    <source>
        <dbReference type="EMBL" id="VDM03894.1"/>
    </source>
</evidence>
<reference evidence="2 3" key="2">
    <citation type="submission" date="2018-11" db="EMBL/GenBank/DDBJ databases">
        <authorList>
            <consortium name="Pathogen Informatics"/>
        </authorList>
    </citation>
    <scope>NUCLEOTIDE SEQUENCE [LARGE SCALE GENOMIC DNA]</scope>
    <source>
        <strain evidence="2 3">NST_G2</strain>
    </source>
</reference>
<keyword evidence="1" id="KW-0812">Transmembrane</keyword>
<keyword evidence="3" id="KW-1185">Reference proteome</keyword>
<keyword evidence="1" id="KW-1133">Transmembrane helix</keyword>
<feature type="transmembrane region" description="Helical" evidence="1">
    <location>
        <begin position="31"/>
        <end position="50"/>
    </location>
</feature>
<sequence>MADFGGPNGRFPVRFSILLTMNVRMMEQTNAGLKIPAASTLLAGLLCLLMPRAVLPPRMFLTTEYLI</sequence>
<evidence type="ECO:0000256" key="1">
    <source>
        <dbReference type="SAM" id="Phobius"/>
    </source>
</evidence>
<protein>
    <submittedName>
        <fullName evidence="2 4">Uncharacterized protein</fullName>
    </submittedName>
</protein>
<gene>
    <name evidence="2" type="ORF">SSLN_LOCUS17508</name>
</gene>
<dbReference type="WBParaSite" id="SSLN_0001817201-mRNA-1">
    <property type="protein sequence ID" value="SSLN_0001817201-mRNA-1"/>
    <property type="gene ID" value="SSLN_0001817201"/>
</dbReference>
<dbReference type="EMBL" id="UYSU01042619">
    <property type="protein sequence ID" value="VDM03894.1"/>
    <property type="molecule type" value="Genomic_DNA"/>
</dbReference>
<proteinExistence type="predicted"/>
<keyword evidence="1" id="KW-0472">Membrane</keyword>
<dbReference type="Proteomes" id="UP000275846">
    <property type="component" value="Unassembled WGS sequence"/>
</dbReference>
<evidence type="ECO:0000313" key="3">
    <source>
        <dbReference type="Proteomes" id="UP000275846"/>
    </source>
</evidence>
<reference evidence="4" key="1">
    <citation type="submission" date="2016-06" db="UniProtKB">
        <authorList>
            <consortium name="WormBaseParasite"/>
        </authorList>
    </citation>
    <scope>IDENTIFICATION</scope>
</reference>
<evidence type="ECO:0000313" key="4">
    <source>
        <dbReference type="WBParaSite" id="SSLN_0001817201-mRNA-1"/>
    </source>
</evidence>